<evidence type="ECO:0000256" key="6">
    <source>
        <dbReference type="PROSITE-ProRule" id="PRU10141"/>
    </source>
</evidence>
<dbReference type="InterPro" id="IPR011009">
    <property type="entry name" value="Kinase-like_dom_sf"/>
</dbReference>
<reference evidence="10" key="1">
    <citation type="submission" date="2022-11" db="UniProtKB">
        <authorList>
            <consortium name="WormBaseParasite"/>
        </authorList>
    </citation>
    <scope>IDENTIFICATION</scope>
</reference>
<evidence type="ECO:0000256" key="2">
    <source>
        <dbReference type="ARBA" id="ARBA00022679"/>
    </source>
</evidence>
<organism evidence="9 10">
    <name type="scientific">Plectus sambesii</name>
    <dbReference type="NCBI Taxonomy" id="2011161"/>
    <lineage>
        <taxon>Eukaryota</taxon>
        <taxon>Metazoa</taxon>
        <taxon>Ecdysozoa</taxon>
        <taxon>Nematoda</taxon>
        <taxon>Chromadorea</taxon>
        <taxon>Plectida</taxon>
        <taxon>Plectina</taxon>
        <taxon>Plectoidea</taxon>
        <taxon>Plectidae</taxon>
        <taxon>Plectus</taxon>
    </lineage>
</organism>
<name>A0A914VH54_9BILA</name>
<evidence type="ECO:0000313" key="10">
    <source>
        <dbReference type="WBParaSite" id="PSAMB.scaffold1951size26467.g15646.t1"/>
    </source>
</evidence>
<dbReference type="AlphaFoldDB" id="A0A914VH54"/>
<evidence type="ECO:0000256" key="7">
    <source>
        <dbReference type="RuleBase" id="RU000304"/>
    </source>
</evidence>
<accession>A0A914VH54</accession>
<dbReference type="Pfam" id="PF00069">
    <property type="entry name" value="Pkinase"/>
    <property type="match status" value="1"/>
</dbReference>
<dbReference type="GO" id="GO:0035556">
    <property type="term" value="P:intracellular signal transduction"/>
    <property type="evidence" value="ECO:0007669"/>
    <property type="project" value="UniProtKB-ARBA"/>
</dbReference>
<dbReference type="SUPFAM" id="SSF56112">
    <property type="entry name" value="Protein kinase-like (PK-like)"/>
    <property type="match status" value="1"/>
</dbReference>
<dbReference type="GO" id="GO:0004674">
    <property type="term" value="F:protein serine/threonine kinase activity"/>
    <property type="evidence" value="ECO:0007669"/>
    <property type="project" value="UniProtKB-KW"/>
</dbReference>
<dbReference type="PANTHER" id="PTHR11584:SF369">
    <property type="entry name" value="MITOGEN-ACTIVATED PROTEIN KINASE KINASE KINASE 19-RELATED"/>
    <property type="match status" value="1"/>
</dbReference>
<evidence type="ECO:0000256" key="5">
    <source>
        <dbReference type="ARBA" id="ARBA00022840"/>
    </source>
</evidence>
<keyword evidence="3 6" id="KW-0547">Nucleotide-binding</keyword>
<dbReference type="PROSITE" id="PS00107">
    <property type="entry name" value="PROTEIN_KINASE_ATP"/>
    <property type="match status" value="1"/>
</dbReference>
<dbReference type="Proteomes" id="UP000887566">
    <property type="component" value="Unplaced"/>
</dbReference>
<evidence type="ECO:0000313" key="9">
    <source>
        <dbReference type="Proteomes" id="UP000887566"/>
    </source>
</evidence>
<evidence type="ECO:0000259" key="8">
    <source>
        <dbReference type="PROSITE" id="PS50011"/>
    </source>
</evidence>
<protein>
    <submittedName>
        <fullName evidence="10">Protein kinase domain-containing protein</fullName>
    </submittedName>
</protein>
<evidence type="ECO:0000256" key="3">
    <source>
        <dbReference type="ARBA" id="ARBA00022741"/>
    </source>
</evidence>
<dbReference type="InterPro" id="IPR017441">
    <property type="entry name" value="Protein_kinase_ATP_BS"/>
</dbReference>
<feature type="domain" description="Protein kinase" evidence="8">
    <location>
        <begin position="82"/>
        <end position="359"/>
    </location>
</feature>
<keyword evidence="5 6" id="KW-0067">ATP-binding</keyword>
<dbReference type="PANTHER" id="PTHR11584">
    <property type="entry name" value="SERINE/THREONINE PROTEIN KINASE"/>
    <property type="match status" value="1"/>
</dbReference>
<dbReference type="WBParaSite" id="PSAMB.scaffold1951size26467.g15646.t1">
    <property type="protein sequence ID" value="PSAMB.scaffold1951size26467.g15646.t1"/>
    <property type="gene ID" value="PSAMB.scaffold1951size26467.g15646"/>
</dbReference>
<evidence type="ECO:0000256" key="1">
    <source>
        <dbReference type="ARBA" id="ARBA00022527"/>
    </source>
</evidence>
<proteinExistence type="inferred from homology"/>
<dbReference type="InterPro" id="IPR000719">
    <property type="entry name" value="Prot_kinase_dom"/>
</dbReference>
<keyword evidence="9" id="KW-1185">Reference proteome</keyword>
<dbReference type="PROSITE" id="PS50011">
    <property type="entry name" value="PROTEIN_KINASE_DOM"/>
    <property type="match status" value="1"/>
</dbReference>
<dbReference type="InterPro" id="IPR008271">
    <property type="entry name" value="Ser/Thr_kinase_AS"/>
</dbReference>
<dbReference type="PROSITE" id="PS00108">
    <property type="entry name" value="PROTEIN_KINASE_ST"/>
    <property type="match status" value="1"/>
</dbReference>
<dbReference type="GO" id="GO:0005524">
    <property type="term" value="F:ATP binding"/>
    <property type="evidence" value="ECO:0007669"/>
    <property type="project" value="UniProtKB-UniRule"/>
</dbReference>
<sequence>MQSSENLALTTDLRYLAATKLLATDIDFVPASDASGCYYFDFQKDHFVHVDFETETETALTWEGYSDSRLFHLSLAISENIKLEQNYLGTGQYGYVMKGTLIGGRDVALKFLKTCKNDPIPLLKKRLMFAMIEARKLSTIDHKNIVKGLGYKIEANWFVLFMELMKETVAHMIDRAGKLEESEALKILQQALEGLVYLHRLPIVHRDLKCNNVLVSDAGIIKLGDFGLVKTVWLSETGSTDPISAVTESAGTPFWQAPEVLISSDINVYGRKADVWSIGCCLVEMLTGLPPYTDLTKEQWKAEVGQGTLSYDPEQFVPSAASDSIRILKKTFRRQTKKNDENASTQLVPTGLQGVRPYSWEILADVKEINELRPLRQQLADKEKEITDLRNLRIDGK</sequence>
<dbReference type="Gene3D" id="1.10.510.10">
    <property type="entry name" value="Transferase(Phosphotransferase) domain 1"/>
    <property type="match status" value="1"/>
</dbReference>
<evidence type="ECO:0000256" key="4">
    <source>
        <dbReference type="ARBA" id="ARBA00022777"/>
    </source>
</evidence>
<keyword evidence="4" id="KW-0418">Kinase</keyword>
<keyword evidence="1 7" id="KW-0723">Serine/threonine-protein kinase</keyword>
<keyword evidence="2" id="KW-0808">Transferase</keyword>
<feature type="binding site" evidence="6">
    <location>
        <position position="110"/>
    </location>
    <ligand>
        <name>ATP</name>
        <dbReference type="ChEBI" id="CHEBI:30616"/>
    </ligand>
</feature>
<dbReference type="SMART" id="SM00220">
    <property type="entry name" value="S_TKc"/>
    <property type="match status" value="1"/>
</dbReference>
<comment type="similarity">
    <text evidence="7">Belongs to the protein kinase superfamily.</text>
</comment>